<dbReference type="FunFam" id="1.10.10.200:FF:000002">
    <property type="entry name" value="Probable transcriptional regulatory protein CLM62_37755"/>
    <property type="match status" value="1"/>
</dbReference>
<dbReference type="GO" id="GO:0003677">
    <property type="term" value="F:DNA binding"/>
    <property type="evidence" value="ECO:0007669"/>
    <property type="project" value="UniProtKB-UniRule"/>
</dbReference>
<organism evidence="9 10">
    <name type="scientific">Mycoplasma phocimorsus</name>
    <dbReference type="NCBI Taxonomy" id="3045839"/>
    <lineage>
        <taxon>Bacteria</taxon>
        <taxon>Bacillati</taxon>
        <taxon>Mycoplasmatota</taxon>
        <taxon>Mollicutes</taxon>
        <taxon>Mycoplasmataceae</taxon>
        <taxon>Mycoplasma</taxon>
    </lineage>
</organism>
<dbReference type="EMBL" id="JASDDP010000004">
    <property type="protein sequence ID" value="MDJ1645527.1"/>
    <property type="molecule type" value="Genomic_DNA"/>
</dbReference>
<dbReference type="PANTHER" id="PTHR12532:SF6">
    <property type="entry name" value="TRANSCRIPTIONAL REGULATORY PROTEIN YEBC-RELATED"/>
    <property type="match status" value="1"/>
</dbReference>
<dbReference type="Gene3D" id="1.10.10.200">
    <property type="match status" value="1"/>
</dbReference>
<keyword evidence="10" id="KW-1185">Reference proteome</keyword>
<proteinExistence type="inferred from homology"/>
<comment type="caution">
    <text evidence="9">The sequence shown here is derived from an EMBL/GenBank/DDBJ whole genome shotgun (WGS) entry which is preliminary data.</text>
</comment>
<evidence type="ECO:0000313" key="9">
    <source>
        <dbReference type="EMBL" id="MDJ1645527.1"/>
    </source>
</evidence>
<dbReference type="Pfam" id="PF01709">
    <property type="entry name" value="Transcrip_reg"/>
    <property type="match status" value="1"/>
</dbReference>
<dbReference type="AlphaFoldDB" id="A0AAJ1PQL4"/>
<dbReference type="InterPro" id="IPR026564">
    <property type="entry name" value="Transcrip_reg_TACO1-like_dom3"/>
</dbReference>
<evidence type="ECO:0000256" key="6">
    <source>
        <dbReference type="HAMAP-Rule" id="MF_00693"/>
    </source>
</evidence>
<dbReference type="SUPFAM" id="SSF75625">
    <property type="entry name" value="YebC-like"/>
    <property type="match status" value="1"/>
</dbReference>
<dbReference type="InterPro" id="IPR002876">
    <property type="entry name" value="Transcrip_reg_TACO1-like"/>
</dbReference>
<protein>
    <recommendedName>
        <fullName evidence="6">Probable transcriptional regulatory protein QLQ80_00270</fullName>
    </recommendedName>
</protein>
<dbReference type="HAMAP" id="MF_00693">
    <property type="entry name" value="Transcrip_reg_TACO1"/>
    <property type="match status" value="1"/>
</dbReference>
<dbReference type="InterPro" id="IPR049083">
    <property type="entry name" value="TACO1_YebC_N"/>
</dbReference>
<feature type="domain" description="TACO1/YebC-like N-terminal" evidence="8">
    <location>
        <begin position="5"/>
        <end position="74"/>
    </location>
</feature>
<evidence type="ECO:0000256" key="5">
    <source>
        <dbReference type="ARBA" id="ARBA00023163"/>
    </source>
</evidence>
<name>A0AAJ1PQL4_9MOLU</name>
<dbReference type="Pfam" id="PF20772">
    <property type="entry name" value="TACO1_YebC_N"/>
    <property type="match status" value="1"/>
</dbReference>
<dbReference type="Proteomes" id="UP001224428">
    <property type="component" value="Unassembled WGS sequence"/>
</dbReference>
<dbReference type="NCBIfam" id="NF001030">
    <property type="entry name" value="PRK00110.1"/>
    <property type="match status" value="1"/>
</dbReference>
<keyword evidence="5 6" id="KW-0804">Transcription</keyword>
<sequence length="241" mass="26555">MAGHSKWANIQHRKGAQDAKRGVLFQKLSKEIYVAATKGTDPSMNPALRLAVSKAKAQSMPKSNIEKAISKAAGVGGNGSGYTEYLYSGTLSGGATILISCLTDNFNRLSSILKAYFNKQNGQMGKAGAIPYVFDQKGLIIFDVKNYTEDEITLVAIENGAEDIEFEENMVTITSAPSDLSQLSEALEKEFNIEKFERSEVTYLPNSKVELDEEKTQKILNSIDALEEEEDIQEVYHNLEI</sequence>
<keyword evidence="3 6" id="KW-0805">Transcription regulation</keyword>
<dbReference type="Gene3D" id="3.30.70.980">
    <property type="match status" value="2"/>
</dbReference>
<dbReference type="NCBIfam" id="TIGR01033">
    <property type="entry name" value="YebC/PmpR family DNA-binding transcriptional regulator"/>
    <property type="match status" value="1"/>
</dbReference>
<evidence type="ECO:0000256" key="2">
    <source>
        <dbReference type="ARBA" id="ARBA00022490"/>
    </source>
</evidence>
<keyword evidence="2 6" id="KW-0963">Cytoplasm</keyword>
<evidence type="ECO:0000256" key="1">
    <source>
        <dbReference type="ARBA" id="ARBA00008724"/>
    </source>
</evidence>
<dbReference type="InterPro" id="IPR048300">
    <property type="entry name" value="TACO1_YebC-like_2nd/3rd_dom"/>
</dbReference>
<dbReference type="InterPro" id="IPR017856">
    <property type="entry name" value="Integrase-like_N"/>
</dbReference>
<evidence type="ECO:0000256" key="3">
    <source>
        <dbReference type="ARBA" id="ARBA00023015"/>
    </source>
</evidence>
<dbReference type="GO" id="GO:0005829">
    <property type="term" value="C:cytosol"/>
    <property type="evidence" value="ECO:0007669"/>
    <property type="project" value="TreeGrafter"/>
</dbReference>
<evidence type="ECO:0000259" key="7">
    <source>
        <dbReference type="Pfam" id="PF01709"/>
    </source>
</evidence>
<feature type="domain" description="TACO1/YebC-like second and third" evidence="7">
    <location>
        <begin position="82"/>
        <end position="239"/>
    </location>
</feature>
<dbReference type="PANTHER" id="PTHR12532">
    <property type="entry name" value="TRANSLATIONAL ACTIVATOR OF CYTOCHROME C OXIDASE 1"/>
    <property type="match status" value="1"/>
</dbReference>
<keyword evidence="4 6" id="KW-0238">DNA-binding</keyword>
<dbReference type="GO" id="GO:0006355">
    <property type="term" value="P:regulation of DNA-templated transcription"/>
    <property type="evidence" value="ECO:0007669"/>
    <property type="project" value="UniProtKB-UniRule"/>
</dbReference>
<accession>A0AAJ1PQL4</accession>
<evidence type="ECO:0000256" key="4">
    <source>
        <dbReference type="ARBA" id="ARBA00023125"/>
    </source>
</evidence>
<dbReference type="InterPro" id="IPR029072">
    <property type="entry name" value="YebC-like"/>
</dbReference>
<evidence type="ECO:0000259" key="8">
    <source>
        <dbReference type="Pfam" id="PF20772"/>
    </source>
</evidence>
<evidence type="ECO:0000313" key="10">
    <source>
        <dbReference type="Proteomes" id="UP001224428"/>
    </source>
</evidence>
<gene>
    <name evidence="9" type="ORF">QLQ80_00270</name>
</gene>
<reference evidence="9" key="1">
    <citation type="submission" date="2023-05" db="EMBL/GenBank/DDBJ databases">
        <title>Mycoplasma phocimorsus sp. nov., isolated from Scandinavian patients with seal finger or septic arthritis after contact with seals.</title>
        <authorList>
            <person name="Skafte-Holm A."/>
            <person name="Pedersen T.R."/>
            <person name="Froelund M."/>
            <person name="Stegger M."/>
            <person name="Qvortrup K."/>
            <person name="Michaels D.L."/>
            <person name="Brown D.R."/>
            <person name="Jensen J.S."/>
        </authorList>
    </citation>
    <scope>NUCLEOTIDE SEQUENCE</scope>
    <source>
        <strain evidence="9">M5725</strain>
    </source>
</reference>
<dbReference type="NCBIfam" id="NF009044">
    <property type="entry name" value="PRK12378.1"/>
    <property type="match status" value="1"/>
</dbReference>
<comment type="subcellular location">
    <subcellularLocation>
        <location evidence="6">Cytoplasm</location>
    </subcellularLocation>
</comment>
<dbReference type="RefSeq" id="WP_283827082.1">
    <property type="nucleotide sequence ID" value="NZ_JASDDP010000004.1"/>
</dbReference>
<comment type="similarity">
    <text evidence="1 6">Belongs to the TACO1 family.</text>
</comment>